<dbReference type="Gene3D" id="1.10.540.10">
    <property type="entry name" value="Acyl-CoA dehydrogenase/oxidase, N-terminal domain"/>
    <property type="match status" value="1"/>
</dbReference>
<evidence type="ECO:0000313" key="16">
    <source>
        <dbReference type="Proteomes" id="UP000626982"/>
    </source>
</evidence>
<dbReference type="InterPro" id="IPR052033">
    <property type="entry name" value="Glutaryl-CoA_DH_mitochondrial"/>
</dbReference>
<gene>
    <name evidence="15" type="primary">fadE7</name>
    <name evidence="15" type="ORF">GCM10010968_24710</name>
</gene>
<evidence type="ECO:0000256" key="5">
    <source>
        <dbReference type="ARBA" id="ARBA00022946"/>
    </source>
</evidence>
<keyword evidence="3 11" id="KW-0285">Flavoprotein</keyword>
<dbReference type="InterPro" id="IPR046373">
    <property type="entry name" value="Acyl-CoA_Oxase/DH_mid-dom_sf"/>
</dbReference>
<dbReference type="SUPFAM" id="SSF47203">
    <property type="entry name" value="Acyl-CoA dehydrogenase C-terminal domain-like"/>
    <property type="match status" value="1"/>
</dbReference>
<dbReference type="Pfam" id="PF00441">
    <property type="entry name" value="Acyl-CoA_dh_1"/>
    <property type="match status" value="1"/>
</dbReference>
<dbReference type="Pfam" id="PF02770">
    <property type="entry name" value="Acyl-CoA_dh_M"/>
    <property type="match status" value="1"/>
</dbReference>
<evidence type="ECO:0000259" key="13">
    <source>
        <dbReference type="Pfam" id="PF02770"/>
    </source>
</evidence>
<evidence type="ECO:0000256" key="1">
    <source>
        <dbReference type="ARBA" id="ARBA00001974"/>
    </source>
</evidence>
<dbReference type="Gene3D" id="1.20.140.10">
    <property type="entry name" value="Butyryl-CoA Dehydrogenase, subunit A, domain 3"/>
    <property type="match status" value="1"/>
</dbReference>
<name>A0ABQ2KPX7_9MICO</name>
<dbReference type="EMBL" id="BMLM01000002">
    <property type="protein sequence ID" value="GGN88780.1"/>
    <property type="molecule type" value="Genomic_DNA"/>
</dbReference>
<evidence type="ECO:0000256" key="8">
    <source>
        <dbReference type="ARBA" id="ARBA00037927"/>
    </source>
</evidence>
<feature type="domain" description="Acyl-CoA oxidase/dehydrogenase middle" evidence="13">
    <location>
        <begin position="130"/>
        <end position="220"/>
    </location>
</feature>
<keyword evidence="4 11" id="KW-0274">FAD</keyword>
<evidence type="ECO:0000259" key="14">
    <source>
        <dbReference type="Pfam" id="PF02771"/>
    </source>
</evidence>
<sequence>MEAIDALLDIDAVLSERERTIRDRARALVDTEVRPRIADWWERGHVPTELLPALGEAGLLGLGIEGHGCPGGSAVEAGLAMQELEAGDSGVRTIVSVQGSLAMTAIARFGDDAQREAWLPRMARGAAIGALALTEPHSGSDPGSMRTTARRDGGDWVLDGAKRWIGLATVADVLVVWARTDEGVQGFLVPADAPGVTATPIEPKLSMRASVQCDVRLDGVRLPREAALPEARGLRAAFTCLDQARYGIAWGAMGAARDALEAVLALVGEREAFGRPLAGFQLTQARLADMAVSLSQGQLLALHLGRTKDARGLRPEQVSLGKLANVRAALAICREARALAGGDGITHAQPAMRHAANLESVRTYEGTDEVHQLVLGHALTGIAAFR</sequence>
<keyword evidence="5" id="KW-0809">Transit peptide</keyword>
<keyword evidence="6 11" id="KW-0560">Oxidoreductase</keyword>
<comment type="caution">
    <text evidence="15">The sequence shown here is derived from an EMBL/GenBank/DDBJ whole genome shotgun (WGS) entry which is preliminary data.</text>
</comment>
<dbReference type="InterPro" id="IPR006091">
    <property type="entry name" value="Acyl-CoA_Oxase/DH_mid-dom"/>
</dbReference>
<evidence type="ECO:0000256" key="4">
    <source>
        <dbReference type="ARBA" id="ARBA00022827"/>
    </source>
</evidence>
<dbReference type="SUPFAM" id="SSF56645">
    <property type="entry name" value="Acyl-CoA dehydrogenase NM domain-like"/>
    <property type="match status" value="1"/>
</dbReference>
<dbReference type="InterPro" id="IPR009075">
    <property type="entry name" value="AcylCo_DH/oxidase_C"/>
</dbReference>
<evidence type="ECO:0000313" key="15">
    <source>
        <dbReference type="EMBL" id="GGN88780.1"/>
    </source>
</evidence>
<dbReference type="Pfam" id="PF02771">
    <property type="entry name" value="Acyl-CoA_dh_N"/>
    <property type="match status" value="1"/>
</dbReference>
<comment type="catalytic activity">
    <reaction evidence="10">
        <text>glutaryl-CoA + oxidized [electron-transfer flavoprotein] + 2 H(+) = (2E)-butenoyl-CoA + reduced [electron-transfer flavoprotein] + CO2</text>
        <dbReference type="Rhea" id="RHEA:13389"/>
        <dbReference type="Rhea" id="RHEA-COMP:10685"/>
        <dbReference type="Rhea" id="RHEA-COMP:10686"/>
        <dbReference type="ChEBI" id="CHEBI:15378"/>
        <dbReference type="ChEBI" id="CHEBI:16526"/>
        <dbReference type="ChEBI" id="CHEBI:57332"/>
        <dbReference type="ChEBI" id="CHEBI:57378"/>
        <dbReference type="ChEBI" id="CHEBI:57692"/>
        <dbReference type="ChEBI" id="CHEBI:58307"/>
        <dbReference type="EC" id="1.3.8.6"/>
    </reaction>
</comment>
<evidence type="ECO:0000256" key="3">
    <source>
        <dbReference type="ARBA" id="ARBA00022630"/>
    </source>
</evidence>
<feature type="domain" description="Acyl-CoA dehydrogenase/oxidase N-terminal" evidence="14">
    <location>
        <begin position="15"/>
        <end position="125"/>
    </location>
</feature>
<evidence type="ECO:0000256" key="11">
    <source>
        <dbReference type="RuleBase" id="RU362125"/>
    </source>
</evidence>
<protein>
    <recommendedName>
        <fullName evidence="9">glutaryl-CoA dehydrogenase (ETF)</fullName>
        <ecNumber evidence="9">1.3.8.6</ecNumber>
    </recommendedName>
</protein>
<dbReference type="InterPro" id="IPR037069">
    <property type="entry name" value="AcylCoA_DH/ox_N_sf"/>
</dbReference>
<comment type="similarity">
    <text evidence="2 11">Belongs to the acyl-CoA dehydrogenase family.</text>
</comment>
<feature type="domain" description="Acyl-CoA dehydrogenase/oxidase C-terminal" evidence="12">
    <location>
        <begin position="232"/>
        <end position="378"/>
    </location>
</feature>
<dbReference type="PANTHER" id="PTHR42807:SF1">
    <property type="entry name" value="GLUTARYL-COA DEHYDROGENASE, MITOCHONDRIAL"/>
    <property type="match status" value="1"/>
</dbReference>
<dbReference type="InterPro" id="IPR009100">
    <property type="entry name" value="AcylCoA_DH/oxidase_NM_dom_sf"/>
</dbReference>
<proteinExistence type="inferred from homology"/>
<dbReference type="RefSeq" id="WP_188718604.1">
    <property type="nucleotide sequence ID" value="NZ_BAABBD010000003.1"/>
</dbReference>
<evidence type="ECO:0000256" key="10">
    <source>
        <dbReference type="ARBA" id="ARBA00049493"/>
    </source>
</evidence>
<keyword evidence="16" id="KW-1185">Reference proteome</keyword>
<evidence type="ECO:0000256" key="2">
    <source>
        <dbReference type="ARBA" id="ARBA00009347"/>
    </source>
</evidence>
<evidence type="ECO:0000256" key="6">
    <source>
        <dbReference type="ARBA" id="ARBA00023002"/>
    </source>
</evidence>
<evidence type="ECO:0000259" key="12">
    <source>
        <dbReference type="Pfam" id="PF00441"/>
    </source>
</evidence>
<comment type="cofactor">
    <cofactor evidence="1 11">
        <name>FAD</name>
        <dbReference type="ChEBI" id="CHEBI:57692"/>
    </cofactor>
</comment>
<organism evidence="15 16">
    <name type="scientific">Agrococcus terreus</name>
    <dbReference type="NCBI Taxonomy" id="574649"/>
    <lineage>
        <taxon>Bacteria</taxon>
        <taxon>Bacillati</taxon>
        <taxon>Actinomycetota</taxon>
        <taxon>Actinomycetes</taxon>
        <taxon>Micrococcales</taxon>
        <taxon>Microbacteriaceae</taxon>
        <taxon>Agrococcus</taxon>
    </lineage>
</organism>
<dbReference type="InterPro" id="IPR036250">
    <property type="entry name" value="AcylCo_DH-like_C"/>
</dbReference>
<dbReference type="PROSITE" id="PS00072">
    <property type="entry name" value="ACYL_COA_DH_1"/>
    <property type="match status" value="1"/>
</dbReference>
<accession>A0ABQ2KPX7</accession>
<dbReference type="InterPro" id="IPR006089">
    <property type="entry name" value="Acyl-CoA_DH_CS"/>
</dbReference>
<comment type="pathway">
    <text evidence="7">Amino-acid metabolism; lysine degradation.</text>
</comment>
<reference evidence="16" key="1">
    <citation type="journal article" date="2019" name="Int. J. Syst. Evol. Microbiol.">
        <title>The Global Catalogue of Microorganisms (GCM) 10K type strain sequencing project: providing services to taxonomists for standard genome sequencing and annotation.</title>
        <authorList>
            <consortium name="The Broad Institute Genomics Platform"/>
            <consortium name="The Broad Institute Genome Sequencing Center for Infectious Disease"/>
            <person name="Wu L."/>
            <person name="Ma J."/>
        </authorList>
    </citation>
    <scope>NUCLEOTIDE SEQUENCE [LARGE SCALE GENOMIC DNA]</scope>
    <source>
        <strain evidence="16">CGMCC 1.6960</strain>
    </source>
</reference>
<dbReference type="PANTHER" id="PTHR42807">
    <property type="entry name" value="GLUTARYL-COA DEHYDROGENASE, MITOCHONDRIAL"/>
    <property type="match status" value="1"/>
</dbReference>
<dbReference type="EC" id="1.3.8.6" evidence="9"/>
<dbReference type="Proteomes" id="UP000626982">
    <property type="component" value="Unassembled WGS sequence"/>
</dbReference>
<evidence type="ECO:0000256" key="9">
    <source>
        <dbReference type="ARBA" id="ARBA00039033"/>
    </source>
</evidence>
<evidence type="ECO:0000256" key="7">
    <source>
        <dbReference type="ARBA" id="ARBA00037899"/>
    </source>
</evidence>
<dbReference type="InterPro" id="IPR013786">
    <property type="entry name" value="AcylCoA_DH/ox_N"/>
</dbReference>
<comment type="pathway">
    <text evidence="8">Amino-acid metabolism; tryptophan metabolism.</text>
</comment>
<dbReference type="Gene3D" id="2.40.110.10">
    <property type="entry name" value="Butyryl-CoA Dehydrogenase, subunit A, domain 2"/>
    <property type="match status" value="1"/>
</dbReference>